<proteinExistence type="predicted"/>
<reference evidence="1" key="1">
    <citation type="submission" date="2022-03" db="EMBL/GenBank/DDBJ databases">
        <authorList>
            <person name="Alioto T."/>
            <person name="Alioto T."/>
            <person name="Gomez Garrido J."/>
        </authorList>
    </citation>
    <scope>NUCLEOTIDE SEQUENCE</scope>
</reference>
<dbReference type="AlphaFoldDB" id="A0AAD1VMI7"/>
<feature type="non-terminal residue" evidence="1">
    <location>
        <position position="1"/>
    </location>
</feature>
<dbReference type="Proteomes" id="UP001295444">
    <property type="component" value="Chromosome 01"/>
</dbReference>
<protein>
    <submittedName>
        <fullName evidence="1">Uncharacterized protein</fullName>
    </submittedName>
</protein>
<keyword evidence="2" id="KW-1185">Reference proteome</keyword>
<evidence type="ECO:0000313" key="1">
    <source>
        <dbReference type="EMBL" id="CAH2221977.1"/>
    </source>
</evidence>
<organism evidence="1 2">
    <name type="scientific">Pelobates cultripes</name>
    <name type="common">Western spadefoot toad</name>
    <dbReference type="NCBI Taxonomy" id="61616"/>
    <lineage>
        <taxon>Eukaryota</taxon>
        <taxon>Metazoa</taxon>
        <taxon>Chordata</taxon>
        <taxon>Craniata</taxon>
        <taxon>Vertebrata</taxon>
        <taxon>Euteleostomi</taxon>
        <taxon>Amphibia</taxon>
        <taxon>Batrachia</taxon>
        <taxon>Anura</taxon>
        <taxon>Pelobatoidea</taxon>
        <taxon>Pelobatidae</taxon>
        <taxon>Pelobates</taxon>
    </lineage>
</organism>
<evidence type="ECO:0000313" key="2">
    <source>
        <dbReference type="Proteomes" id="UP001295444"/>
    </source>
</evidence>
<sequence>GWEAIVCAHNTRSEASKMVDAPGLATRGLQQQKHDFAGPSTAAMDPLEVFFERYWAQRLECTRQATSIHKPLQREEAHMPTDTA</sequence>
<gene>
    <name evidence="1" type="ORF">PECUL_23A049444</name>
</gene>
<accession>A0AAD1VMI7</accession>
<name>A0AAD1VMI7_PELCU</name>
<dbReference type="EMBL" id="OW240912">
    <property type="protein sequence ID" value="CAH2221977.1"/>
    <property type="molecule type" value="Genomic_DNA"/>
</dbReference>